<evidence type="ECO:0000313" key="3">
    <source>
        <dbReference type="Proteomes" id="UP001161160"/>
    </source>
</evidence>
<accession>A0AA43MC52</accession>
<reference evidence="2" key="1">
    <citation type="submission" date="2023-04" db="EMBL/GenBank/DDBJ databases">
        <title>Genome Encyclopedia of Bacteria and Archaea VI: Functional Genomics of Type Strains.</title>
        <authorList>
            <person name="Whitman W."/>
        </authorList>
    </citation>
    <scope>NUCLEOTIDE SEQUENCE</scope>
    <source>
        <strain evidence="2">Enz.4-51</strain>
    </source>
</reference>
<proteinExistence type="predicted"/>
<dbReference type="Gene3D" id="3.40.190.10">
    <property type="entry name" value="Periplasmic binding protein-like II"/>
    <property type="match status" value="2"/>
</dbReference>
<dbReference type="Pfam" id="PF13531">
    <property type="entry name" value="SBP_bac_11"/>
    <property type="match status" value="1"/>
</dbReference>
<name>A0AA43MC52_9BURK</name>
<evidence type="ECO:0000256" key="1">
    <source>
        <dbReference type="SAM" id="SignalP"/>
    </source>
</evidence>
<dbReference type="EMBL" id="JARXYA010000026">
    <property type="protein sequence ID" value="MDH6504992.1"/>
    <property type="molecule type" value="Genomic_DNA"/>
</dbReference>
<dbReference type="InterPro" id="IPR050682">
    <property type="entry name" value="ModA/WtpA"/>
</dbReference>
<dbReference type="PANTHER" id="PTHR30632:SF11">
    <property type="entry name" value="BLR4797 PROTEIN"/>
    <property type="match status" value="1"/>
</dbReference>
<sequence length="259" mass="27189">MKLLFIKNICIGFILLAATGVPAAEIQVVSSGGFAQAYKELAPEFEKQTGNKLISGWGPSMGITKNAIPVRLDRGEQIDVVIMVGSSLDDLMAQGKLIPGSKVVLANSPIACAVKQGAAKPDISTVAKFKAALLNAKTMAYSDSASGEYIKNELMDKLGITEQMAGKARQIPATPVGEIVAQGEAEIGCQQRSELKAVKGIDIIGLIPQEVQLITTFSGAVVASSKVPRESQALLMFLSAPQNAQAIEETGLVPASNKH</sequence>
<comment type="caution">
    <text evidence="2">The sequence shown here is derived from an EMBL/GenBank/DDBJ whole genome shotgun (WGS) entry which is preliminary data.</text>
</comment>
<protein>
    <submittedName>
        <fullName evidence="2">Molybdate transport system substrate-binding protein</fullName>
    </submittedName>
</protein>
<dbReference type="Proteomes" id="UP001161160">
    <property type="component" value="Unassembled WGS sequence"/>
</dbReference>
<organism evidence="2 3">
    <name type="scientific">Polynucleobacter sphagniphilus</name>
    <dbReference type="NCBI Taxonomy" id="1743169"/>
    <lineage>
        <taxon>Bacteria</taxon>
        <taxon>Pseudomonadati</taxon>
        <taxon>Pseudomonadota</taxon>
        <taxon>Betaproteobacteria</taxon>
        <taxon>Burkholderiales</taxon>
        <taxon>Burkholderiaceae</taxon>
        <taxon>Polynucleobacter</taxon>
    </lineage>
</organism>
<dbReference type="PANTHER" id="PTHR30632">
    <property type="entry name" value="MOLYBDATE-BINDING PERIPLASMIC PROTEIN"/>
    <property type="match status" value="1"/>
</dbReference>
<feature type="chain" id="PRO_5041376053" evidence="1">
    <location>
        <begin position="24"/>
        <end position="259"/>
    </location>
</feature>
<dbReference type="GO" id="GO:0030973">
    <property type="term" value="F:molybdate ion binding"/>
    <property type="evidence" value="ECO:0007669"/>
    <property type="project" value="TreeGrafter"/>
</dbReference>
<keyword evidence="3" id="KW-1185">Reference proteome</keyword>
<dbReference type="AlphaFoldDB" id="A0AA43MC52"/>
<gene>
    <name evidence="2" type="ORF">M2127_002322</name>
</gene>
<keyword evidence="1" id="KW-0732">Signal</keyword>
<evidence type="ECO:0000313" key="2">
    <source>
        <dbReference type="EMBL" id="MDH6504992.1"/>
    </source>
</evidence>
<dbReference type="GO" id="GO:0015689">
    <property type="term" value="P:molybdate ion transport"/>
    <property type="evidence" value="ECO:0007669"/>
    <property type="project" value="TreeGrafter"/>
</dbReference>
<dbReference type="SUPFAM" id="SSF53850">
    <property type="entry name" value="Periplasmic binding protein-like II"/>
    <property type="match status" value="1"/>
</dbReference>
<feature type="signal peptide" evidence="1">
    <location>
        <begin position="1"/>
        <end position="23"/>
    </location>
</feature>
<dbReference type="RefSeq" id="WP_280757145.1">
    <property type="nucleotide sequence ID" value="NZ_JARXVW010000003.1"/>
</dbReference>